<dbReference type="EMBL" id="CM056800">
    <property type="protein sequence ID" value="KAJ8709605.1"/>
    <property type="molecule type" value="Genomic_DNA"/>
</dbReference>
<protein>
    <submittedName>
        <fullName evidence="1">Uncharacterized protein</fullName>
    </submittedName>
</protein>
<comment type="caution">
    <text evidence="1">The sequence shown here is derived from an EMBL/GenBank/DDBJ whole genome shotgun (WGS) entry which is preliminary data.</text>
</comment>
<proteinExistence type="predicted"/>
<gene>
    <name evidence="1" type="ORF">PYW08_009609</name>
</gene>
<keyword evidence="2" id="KW-1185">Reference proteome</keyword>
<name>A0ACC2QBC1_9NEOP</name>
<organism evidence="1 2">
    <name type="scientific">Mythimna loreyi</name>
    <dbReference type="NCBI Taxonomy" id="667449"/>
    <lineage>
        <taxon>Eukaryota</taxon>
        <taxon>Metazoa</taxon>
        <taxon>Ecdysozoa</taxon>
        <taxon>Arthropoda</taxon>
        <taxon>Hexapoda</taxon>
        <taxon>Insecta</taxon>
        <taxon>Pterygota</taxon>
        <taxon>Neoptera</taxon>
        <taxon>Endopterygota</taxon>
        <taxon>Lepidoptera</taxon>
        <taxon>Glossata</taxon>
        <taxon>Ditrysia</taxon>
        <taxon>Noctuoidea</taxon>
        <taxon>Noctuidae</taxon>
        <taxon>Noctuinae</taxon>
        <taxon>Hadenini</taxon>
        <taxon>Mythimna</taxon>
    </lineage>
</organism>
<reference evidence="1" key="1">
    <citation type="submission" date="2023-03" db="EMBL/GenBank/DDBJ databases">
        <title>Chromosome-level genomes of two armyworms, Mythimna separata and Mythimna loreyi, provide insights into the biosynthesis and reception of sex pheromones.</title>
        <authorList>
            <person name="Zhao H."/>
        </authorList>
    </citation>
    <scope>NUCLEOTIDE SEQUENCE</scope>
    <source>
        <strain evidence="1">BeijingLab</strain>
    </source>
</reference>
<sequence>MCSKKPAKPSPCPCPPPPVSYQSSISINLNIKPVYRSPIDNLGFPDRCCCCIPLRIGVAIICFISFMWALVELTRSEKTILAIFPGRGDCFKFFKMFHLTVITVYLFSCGVLLIGVISSKYKAINVYVWVALVFNCLSIVVIMVSLACQVTRTGMTRRIAMIMTLSVAWYSSFFYYISVVNSYKYRLLGSSLLQNSNVK</sequence>
<evidence type="ECO:0000313" key="1">
    <source>
        <dbReference type="EMBL" id="KAJ8709605.1"/>
    </source>
</evidence>
<evidence type="ECO:0000313" key="2">
    <source>
        <dbReference type="Proteomes" id="UP001231649"/>
    </source>
</evidence>
<accession>A0ACC2QBC1</accession>
<dbReference type="Proteomes" id="UP001231649">
    <property type="component" value="Chromosome 24"/>
</dbReference>